<evidence type="ECO:0000259" key="2">
    <source>
        <dbReference type="Pfam" id="PF23991"/>
    </source>
</evidence>
<organism evidence="3 4">
    <name type="scientific">Halosolutus amylolyticus</name>
    <dbReference type="NCBI Taxonomy" id="2932267"/>
    <lineage>
        <taxon>Archaea</taxon>
        <taxon>Methanobacteriati</taxon>
        <taxon>Methanobacteriota</taxon>
        <taxon>Stenosarchaea group</taxon>
        <taxon>Halobacteria</taxon>
        <taxon>Halobacteriales</taxon>
        <taxon>Natrialbaceae</taxon>
        <taxon>Halosolutus</taxon>
    </lineage>
</organism>
<reference evidence="3 4" key="1">
    <citation type="journal article" date="2019" name="Int. J. Syst. Evol. Microbiol.">
        <title>The Global Catalogue of Microorganisms (GCM) 10K type strain sequencing project: providing services to taxonomists for standard genome sequencing and annotation.</title>
        <authorList>
            <consortium name="The Broad Institute Genomics Platform"/>
            <consortium name="The Broad Institute Genome Sequencing Center for Infectious Disease"/>
            <person name="Wu L."/>
            <person name="Ma J."/>
        </authorList>
    </citation>
    <scope>NUCLEOTIDE SEQUENCE [LARGE SCALE GENOMIC DNA]</scope>
    <source>
        <strain evidence="3 4">WLHS5</strain>
    </source>
</reference>
<dbReference type="Proteomes" id="UP001595898">
    <property type="component" value="Unassembled WGS sequence"/>
</dbReference>
<dbReference type="EMBL" id="JBHSFA010000002">
    <property type="protein sequence ID" value="MFC4541103.1"/>
    <property type="molecule type" value="Genomic_DNA"/>
</dbReference>
<feature type="domain" description="DUF7310" evidence="2">
    <location>
        <begin position="7"/>
        <end position="89"/>
    </location>
</feature>
<proteinExistence type="predicted"/>
<dbReference type="Gene3D" id="1.20.5.340">
    <property type="match status" value="1"/>
</dbReference>
<evidence type="ECO:0000313" key="4">
    <source>
        <dbReference type="Proteomes" id="UP001595898"/>
    </source>
</evidence>
<dbReference type="RefSeq" id="WP_250139248.1">
    <property type="nucleotide sequence ID" value="NZ_JALIQP010000001.1"/>
</dbReference>
<feature type="region of interest" description="Disordered" evidence="1">
    <location>
        <begin position="105"/>
        <end position="255"/>
    </location>
</feature>
<keyword evidence="4" id="KW-1185">Reference proteome</keyword>
<dbReference type="AlphaFoldDB" id="A0ABD5PL43"/>
<evidence type="ECO:0000313" key="3">
    <source>
        <dbReference type="EMBL" id="MFC4541103.1"/>
    </source>
</evidence>
<evidence type="ECO:0000256" key="1">
    <source>
        <dbReference type="SAM" id="MobiDB-lite"/>
    </source>
</evidence>
<sequence length="255" mass="26478">MSDIERIEQRLSAVERAVVDGDVALDELADLAALTRDLERLETRLEEHERRIAELEGSVDAVDGFVGNVESVNEGVEKQADAAIAAVDRLEYRIDDLERALEGRETVDLGGDDGTAGVDRTETDPPALERAGDDHPSGGSTGGTEQARGIGTRRAGPESAAADDGPFGETADAEGTAGRLLEGATDESASGSGDTADGTASGPAVQQAIERRLSGSDAEEVTEDRDPASDDATEAGDGDEDDSSGLFASLRARLP</sequence>
<name>A0ABD5PL43_9EURY</name>
<gene>
    <name evidence="3" type="ORF">ACFO5R_04060</name>
</gene>
<dbReference type="SUPFAM" id="SSF57997">
    <property type="entry name" value="Tropomyosin"/>
    <property type="match status" value="1"/>
</dbReference>
<protein>
    <recommendedName>
        <fullName evidence="2">DUF7310 domain-containing protein</fullName>
    </recommendedName>
</protein>
<dbReference type="Pfam" id="PF23991">
    <property type="entry name" value="DUF7310"/>
    <property type="match status" value="1"/>
</dbReference>
<dbReference type="InterPro" id="IPR055734">
    <property type="entry name" value="DUF7310"/>
</dbReference>
<accession>A0ABD5PL43</accession>
<feature type="compositionally biased region" description="Acidic residues" evidence="1">
    <location>
        <begin position="217"/>
        <end position="243"/>
    </location>
</feature>
<comment type="caution">
    <text evidence="3">The sequence shown here is derived from an EMBL/GenBank/DDBJ whole genome shotgun (WGS) entry which is preliminary data.</text>
</comment>